<feature type="non-terminal residue" evidence="4">
    <location>
        <position position="1"/>
    </location>
</feature>
<dbReference type="CDD" id="cd04730">
    <property type="entry name" value="NPD_like"/>
    <property type="match status" value="1"/>
</dbReference>
<evidence type="ECO:0000313" key="5">
    <source>
        <dbReference type="Proteomes" id="UP000789595"/>
    </source>
</evidence>
<feature type="non-terminal residue" evidence="4">
    <location>
        <position position="363"/>
    </location>
</feature>
<evidence type="ECO:0008006" key="6">
    <source>
        <dbReference type="Google" id="ProtNLM"/>
    </source>
</evidence>
<evidence type="ECO:0000313" key="4">
    <source>
        <dbReference type="EMBL" id="CAH0370340.1"/>
    </source>
</evidence>
<keyword evidence="5" id="KW-1185">Reference proteome</keyword>
<dbReference type="EMBL" id="CAKKNE010000003">
    <property type="protein sequence ID" value="CAH0370340.1"/>
    <property type="molecule type" value="Genomic_DNA"/>
</dbReference>
<proteinExistence type="predicted"/>
<organism evidence="4 5">
    <name type="scientific">Pelagomonas calceolata</name>
    <dbReference type="NCBI Taxonomy" id="35677"/>
    <lineage>
        <taxon>Eukaryota</taxon>
        <taxon>Sar</taxon>
        <taxon>Stramenopiles</taxon>
        <taxon>Ochrophyta</taxon>
        <taxon>Pelagophyceae</taxon>
        <taxon>Pelagomonadales</taxon>
        <taxon>Pelagomonadaceae</taxon>
        <taxon>Pelagomonas</taxon>
    </lineage>
</organism>
<dbReference type="PANTHER" id="PTHR32332:SF20">
    <property type="entry name" value="2-NITROPROPANE DIOXYGENASE-LIKE PROTEIN"/>
    <property type="match status" value="1"/>
</dbReference>
<dbReference type="InterPro" id="IPR013785">
    <property type="entry name" value="Aldolase_TIM"/>
</dbReference>
<dbReference type="AlphaFoldDB" id="A0A8J2SE72"/>
<gene>
    <name evidence="4" type="ORF">PECAL_3P02190</name>
</gene>
<keyword evidence="1" id="KW-0285">Flavoprotein</keyword>
<evidence type="ECO:0000256" key="3">
    <source>
        <dbReference type="ARBA" id="ARBA00023002"/>
    </source>
</evidence>
<evidence type="ECO:0000256" key="1">
    <source>
        <dbReference type="ARBA" id="ARBA00022630"/>
    </source>
</evidence>
<dbReference type="Pfam" id="PF03060">
    <property type="entry name" value="NMO"/>
    <property type="match status" value="1"/>
</dbReference>
<dbReference type="OrthoDB" id="412383at2759"/>
<comment type="caution">
    <text evidence="4">The sequence shown here is derived from an EMBL/GenBank/DDBJ whole genome shotgun (WGS) entry which is preliminary data.</text>
</comment>
<accession>A0A8J2SE72</accession>
<dbReference type="InterPro" id="IPR004136">
    <property type="entry name" value="NMO"/>
</dbReference>
<dbReference type="PANTHER" id="PTHR32332">
    <property type="entry name" value="2-NITROPROPANE DIOXYGENASE"/>
    <property type="match status" value="1"/>
</dbReference>
<dbReference type="SUPFAM" id="SSF51412">
    <property type="entry name" value="Inosine monophosphate dehydrogenase (IMPDH)"/>
    <property type="match status" value="1"/>
</dbReference>
<keyword evidence="2" id="KW-0288">FMN</keyword>
<keyword evidence="3" id="KW-0560">Oxidoreductase</keyword>
<dbReference type="Proteomes" id="UP000789595">
    <property type="component" value="Unassembled WGS sequence"/>
</dbReference>
<protein>
    <recommendedName>
        <fullName evidence="6">Nitronate monooxygenase domain-containing protein</fullName>
    </recommendedName>
</protein>
<dbReference type="GO" id="GO:0018580">
    <property type="term" value="F:nitronate monooxygenase activity"/>
    <property type="evidence" value="ECO:0007669"/>
    <property type="project" value="InterPro"/>
</dbReference>
<reference evidence="4" key="1">
    <citation type="submission" date="2021-11" db="EMBL/GenBank/DDBJ databases">
        <authorList>
            <consortium name="Genoscope - CEA"/>
            <person name="William W."/>
        </authorList>
    </citation>
    <scope>NUCLEOTIDE SEQUENCE</scope>
</reference>
<sequence length="363" mass="39284">HSSAAPIVPAERAGTNSDMLRRLATTPLRRAIVAPRLGSRPLSSAVSAATQRFLDDAGCAVPVIKGPMYPGSNPELVAAVSAAGGLGVVQPISLTHLYGHDFREGLQLIKRLTDKPFGVNFTILENKKYKKQMDEWMHVAADEGVKFFLTSLGKPDRIVAFAKPRGIKIYHDVHTPRVAEKVAASGVDGLICLNDAMGGQTGNRSAEMFAEQLRGIGLPLIQAGAVADGADLRRALDLGYAGASVGTRFLATHEAQVTQSYKDAIVAATGDDIVWTNKLAGTNSSVIKTDQLAAGGLRVNALVAWLLRNRYTKTLTRTLMSPRRVNPRHRRDDGVARPLISRRLKQAMETYKKAAFDDQVEIW</sequence>
<evidence type="ECO:0000256" key="2">
    <source>
        <dbReference type="ARBA" id="ARBA00022643"/>
    </source>
</evidence>
<name>A0A8J2SE72_9STRA</name>
<dbReference type="Gene3D" id="3.20.20.70">
    <property type="entry name" value="Aldolase class I"/>
    <property type="match status" value="1"/>
</dbReference>